<gene>
    <name evidence="3" type="ORF">HMPREF9225_0197</name>
</gene>
<dbReference type="PANTHER" id="PTHR43308">
    <property type="entry name" value="OUTER MEMBRANE PROTEIN ALPHA-RELATED"/>
    <property type="match status" value="1"/>
</dbReference>
<dbReference type="AlphaFoldDB" id="E0NJ58"/>
<dbReference type="STRING" id="862517.HMPREF9225_0197"/>
<protein>
    <recommendedName>
        <fullName evidence="2">SLH domain-containing protein</fullName>
    </recommendedName>
</protein>
<dbReference type="Proteomes" id="UP000003280">
    <property type="component" value="Unassembled WGS sequence"/>
</dbReference>
<dbReference type="eggNOG" id="COG3103">
    <property type="taxonomic scope" value="Bacteria"/>
</dbReference>
<feature type="chain" id="PRO_5003138032" description="SLH domain-containing protein" evidence="1">
    <location>
        <begin position="26"/>
        <end position="574"/>
    </location>
</feature>
<feature type="domain" description="SLH" evidence="2">
    <location>
        <begin position="396"/>
        <end position="459"/>
    </location>
</feature>
<feature type="domain" description="SLH" evidence="2">
    <location>
        <begin position="517"/>
        <end position="574"/>
    </location>
</feature>
<feature type="signal peptide" evidence="1">
    <location>
        <begin position="1"/>
        <end position="25"/>
    </location>
</feature>
<name>E0NJ58_9FIRM</name>
<dbReference type="PANTHER" id="PTHR43308:SF5">
    <property type="entry name" value="S-LAYER PROTEIN _ PEPTIDOGLYCAN ENDO-BETA-N-ACETYLGLUCOSAMINIDASE"/>
    <property type="match status" value="1"/>
</dbReference>
<evidence type="ECO:0000313" key="3">
    <source>
        <dbReference type="EMBL" id="EFM26177.1"/>
    </source>
</evidence>
<evidence type="ECO:0000256" key="1">
    <source>
        <dbReference type="SAM" id="SignalP"/>
    </source>
</evidence>
<sequence>MKNFKKIIYFLVLAMFISIPSDAFAADRIELKFTENKNLQENNRANPRYLVELAKNEMVGRSSSKYVDGFYFIVERGEVYAIIPKASENFKSRVSISYYGNGDSKDLGNFTTSDREQKIFVGYGYYGGEYKMSIESVSFDGTTLSSDSVTYNVGKETKSTSDFYQTRDDDVVRRLASEVRFKKTDNGYEITTPNLPNGYSGELQVEVSKSKSTGRMNLKFETEKTVYFTEKDLDLVEASAMVKIKNGNRTVATDFAYISDYIEIKENKGFNLLNEASNALQQVRFYMHEGRKFVTIPAKTNNLEATYKIYTPYERDARVIQAEDKVLEYPLDGCDNCYMVATYKTYNTLVLEKGIEGFGKNPFHYTDFPRTKIKMEDFNADKKNTTFKTENVVDVKKSANLSDIKGHWAEKNIERFVKEQIIMGYPDGTFKPERPLTYREALSMIKRLGDKNLVGLSVVKNSNPKFVKGTWGDDDVRFVLSRLPKNILQNVDLETEARRDEISYVMAHFFNYKTGKENVNKFKDERDINYLNEIELLVSNKTISGYPDGTFKPTNKLKRCEFVTMISNIPNFTK</sequence>
<dbReference type="InterPro" id="IPR001119">
    <property type="entry name" value="SLH_dom"/>
</dbReference>
<dbReference type="PROSITE" id="PS51272">
    <property type="entry name" value="SLH"/>
    <property type="match status" value="2"/>
</dbReference>
<keyword evidence="1" id="KW-0732">Signal</keyword>
<dbReference type="OrthoDB" id="1704601at2"/>
<evidence type="ECO:0000259" key="2">
    <source>
        <dbReference type="PROSITE" id="PS51272"/>
    </source>
</evidence>
<dbReference type="RefSeq" id="WP_008901033.1">
    <property type="nucleotide sequence ID" value="NZ_GL397071.1"/>
</dbReference>
<organism evidence="3 4">
    <name type="scientific">Peptoniphilus duerdenii ATCC BAA-1640</name>
    <dbReference type="NCBI Taxonomy" id="862517"/>
    <lineage>
        <taxon>Bacteria</taxon>
        <taxon>Bacillati</taxon>
        <taxon>Bacillota</taxon>
        <taxon>Tissierellia</taxon>
        <taxon>Tissierellales</taxon>
        <taxon>Peptoniphilaceae</taxon>
        <taxon>Peptoniphilus</taxon>
    </lineage>
</organism>
<dbReference type="Pfam" id="PF00395">
    <property type="entry name" value="SLH"/>
    <property type="match status" value="2"/>
</dbReference>
<reference evidence="3 4" key="1">
    <citation type="submission" date="2010-07" db="EMBL/GenBank/DDBJ databases">
        <authorList>
            <person name="Muzny D."/>
            <person name="Qin X."/>
            <person name="Deng J."/>
            <person name="Jiang H."/>
            <person name="Liu Y."/>
            <person name="Qu J."/>
            <person name="Song X.-Z."/>
            <person name="Zhang L."/>
            <person name="Thornton R."/>
            <person name="Coyle M."/>
            <person name="Francisco L."/>
            <person name="Jackson L."/>
            <person name="Javaid M."/>
            <person name="Korchina V."/>
            <person name="Kovar C."/>
            <person name="Mata R."/>
            <person name="Mathew T."/>
            <person name="Ngo R."/>
            <person name="Nguyen L."/>
            <person name="Nguyen N."/>
            <person name="Okwuonu G."/>
            <person name="Ongeri F."/>
            <person name="Pham C."/>
            <person name="Simmons D."/>
            <person name="Wilczek-Boney K."/>
            <person name="Hale W."/>
            <person name="Jakkamsetti A."/>
            <person name="Pham P."/>
            <person name="Ruth R."/>
            <person name="San Lucas F."/>
            <person name="Warren J."/>
            <person name="Zhang J."/>
            <person name="Zhao Z."/>
            <person name="Zhou C."/>
            <person name="Zhu D."/>
            <person name="Lee S."/>
            <person name="Bess C."/>
            <person name="Blankenburg K."/>
            <person name="Forbes L."/>
            <person name="Fu Q."/>
            <person name="Gubbala S."/>
            <person name="Hirani K."/>
            <person name="Jayaseelan J.C."/>
            <person name="Lara F."/>
            <person name="Munidasa M."/>
            <person name="Palculict T."/>
            <person name="Patil S."/>
            <person name="Pu L.-L."/>
            <person name="Saada N."/>
            <person name="Tang L."/>
            <person name="Weissenberger G."/>
            <person name="Zhu Y."/>
            <person name="Hemphill L."/>
            <person name="Shang Y."/>
            <person name="Youmans B."/>
            <person name="Ayvaz T."/>
            <person name="Ross M."/>
            <person name="Santibanez J."/>
            <person name="Aqrawi P."/>
            <person name="Gross S."/>
            <person name="Joshi V."/>
            <person name="Fowler G."/>
            <person name="Nazareth L."/>
            <person name="Reid J."/>
            <person name="Worley K."/>
            <person name="Petrosino J."/>
            <person name="Highlander S."/>
            <person name="Gibbs R."/>
        </authorList>
    </citation>
    <scope>NUCLEOTIDE SEQUENCE [LARGE SCALE GENOMIC DNA]</scope>
    <source>
        <strain evidence="3 4">ATCC BAA-1640</strain>
    </source>
</reference>
<dbReference type="EMBL" id="AEEH01000014">
    <property type="protein sequence ID" value="EFM26177.1"/>
    <property type="molecule type" value="Genomic_DNA"/>
</dbReference>
<evidence type="ECO:0000313" key="4">
    <source>
        <dbReference type="Proteomes" id="UP000003280"/>
    </source>
</evidence>
<dbReference type="HOGENOM" id="CLU_474749_0_0_9"/>
<proteinExistence type="predicted"/>
<comment type="caution">
    <text evidence="3">The sequence shown here is derived from an EMBL/GenBank/DDBJ whole genome shotgun (WGS) entry which is preliminary data.</text>
</comment>
<keyword evidence="4" id="KW-1185">Reference proteome</keyword>
<dbReference type="InterPro" id="IPR051465">
    <property type="entry name" value="Cell_Envelope_Struct_Comp"/>
</dbReference>
<accession>E0NJ58</accession>